<organism evidence="1">
    <name type="scientific">viral metagenome</name>
    <dbReference type="NCBI Taxonomy" id="1070528"/>
    <lineage>
        <taxon>unclassified sequences</taxon>
        <taxon>metagenomes</taxon>
        <taxon>organismal metagenomes</taxon>
    </lineage>
</organism>
<name>A0A6M3XR83_9ZZZZ</name>
<gene>
    <name evidence="1" type="ORF">TM448B01915_0005</name>
</gene>
<evidence type="ECO:0000313" key="1">
    <source>
        <dbReference type="EMBL" id="QJI00300.1"/>
    </source>
</evidence>
<dbReference type="EMBL" id="MT144842">
    <property type="protein sequence ID" value="QJI00300.1"/>
    <property type="molecule type" value="Genomic_DNA"/>
</dbReference>
<reference evidence="1" key="1">
    <citation type="submission" date="2020-03" db="EMBL/GenBank/DDBJ databases">
        <title>The deep terrestrial virosphere.</title>
        <authorList>
            <person name="Holmfeldt K."/>
            <person name="Nilsson E."/>
            <person name="Simone D."/>
            <person name="Lopez-Fernandez M."/>
            <person name="Wu X."/>
            <person name="de Brujin I."/>
            <person name="Lundin D."/>
            <person name="Andersson A."/>
            <person name="Bertilsson S."/>
            <person name="Dopson M."/>
        </authorList>
    </citation>
    <scope>NUCLEOTIDE SEQUENCE</scope>
    <source>
        <strain evidence="1">TM448B01915</strain>
    </source>
</reference>
<dbReference type="AlphaFoldDB" id="A0A6M3XR83"/>
<sequence length="121" mass="13688">MAKVTYAGAMEGLTYHSTPSRKEYVFIRGVPTEINDYEDVEHFKSMASRPGSDFKVDLDVVERVAEKVKEIIKPEIKVAPKPAPIKPEPAVVMKPSPIEKIIKSPKLRSKTKKGGRIWLRR</sequence>
<proteinExistence type="predicted"/>
<protein>
    <submittedName>
        <fullName evidence="1">Uncharacterized protein</fullName>
    </submittedName>
</protein>
<accession>A0A6M3XR83</accession>